<reference evidence="2" key="1">
    <citation type="submission" date="2020-08" db="EMBL/GenBank/DDBJ databases">
        <title>Multicomponent nature underlies the extraordinary mechanical properties of spider dragline silk.</title>
        <authorList>
            <person name="Kono N."/>
            <person name="Nakamura H."/>
            <person name="Mori M."/>
            <person name="Yoshida Y."/>
            <person name="Ohtoshi R."/>
            <person name="Malay A.D."/>
            <person name="Moran D.A.P."/>
            <person name="Tomita M."/>
            <person name="Numata K."/>
            <person name="Arakawa K."/>
        </authorList>
    </citation>
    <scope>NUCLEOTIDE SEQUENCE</scope>
</reference>
<feature type="compositionally biased region" description="Polar residues" evidence="1">
    <location>
        <begin position="35"/>
        <end position="44"/>
    </location>
</feature>
<dbReference type="Proteomes" id="UP000887159">
    <property type="component" value="Unassembled WGS sequence"/>
</dbReference>
<evidence type="ECO:0000256" key="1">
    <source>
        <dbReference type="SAM" id="MobiDB-lite"/>
    </source>
</evidence>
<dbReference type="EMBL" id="BMAU01021258">
    <property type="protein sequence ID" value="GFY06327.1"/>
    <property type="molecule type" value="Genomic_DNA"/>
</dbReference>
<comment type="caution">
    <text evidence="2">The sequence shown here is derived from an EMBL/GenBank/DDBJ whole genome shotgun (WGS) entry which is preliminary data.</text>
</comment>
<gene>
    <name evidence="2" type="primary">NCL1_59201</name>
    <name evidence="2" type="ORF">TNCV_2681181</name>
</gene>
<dbReference type="AlphaFoldDB" id="A0A8X6SBM1"/>
<sequence length="127" mass="13692">MLGITDSMRFDFTMMREMSNRTRFDSGQGGASVETGHQSMNLTTLRGHAVESKTNQRHSEKGEAGPKNFTNVPDRITSRAPPSPQCPPLIRGFLGGGGPTRKKIGGVTGIIGLRAVSPHRSSTKKIN</sequence>
<accession>A0A8X6SBM1</accession>
<keyword evidence="3" id="KW-1185">Reference proteome</keyword>
<name>A0A8X6SBM1_TRICX</name>
<evidence type="ECO:0000313" key="3">
    <source>
        <dbReference type="Proteomes" id="UP000887159"/>
    </source>
</evidence>
<feature type="region of interest" description="Disordered" evidence="1">
    <location>
        <begin position="22"/>
        <end position="101"/>
    </location>
</feature>
<protein>
    <submittedName>
        <fullName evidence="2">Uncharacterized protein</fullName>
    </submittedName>
</protein>
<proteinExistence type="predicted"/>
<evidence type="ECO:0000313" key="2">
    <source>
        <dbReference type="EMBL" id="GFY06327.1"/>
    </source>
</evidence>
<organism evidence="2 3">
    <name type="scientific">Trichonephila clavipes</name>
    <name type="common">Golden silk orbweaver</name>
    <name type="synonym">Nephila clavipes</name>
    <dbReference type="NCBI Taxonomy" id="2585209"/>
    <lineage>
        <taxon>Eukaryota</taxon>
        <taxon>Metazoa</taxon>
        <taxon>Ecdysozoa</taxon>
        <taxon>Arthropoda</taxon>
        <taxon>Chelicerata</taxon>
        <taxon>Arachnida</taxon>
        <taxon>Araneae</taxon>
        <taxon>Araneomorphae</taxon>
        <taxon>Entelegynae</taxon>
        <taxon>Araneoidea</taxon>
        <taxon>Nephilidae</taxon>
        <taxon>Trichonephila</taxon>
    </lineage>
</organism>